<feature type="signal peptide" evidence="1">
    <location>
        <begin position="1"/>
        <end position="36"/>
    </location>
</feature>
<dbReference type="Proteomes" id="UP000199501">
    <property type="component" value="Unassembled WGS sequence"/>
</dbReference>
<sequence length="134" mass="14202">MPPPRQRARGRRLIRVAGAGAAAAGLLLAGTPVASAHDTSIDVIRCGYQWQARCGYGGVTDNHTRVYSCDTFSDGIGVRTEYLLRNGGSGYVDDANGSASGCSAIFPGTSSNPITDFRVCQKSNVWYCVGWRPA</sequence>
<proteinExistence type="predicted"/>
<reference evidence="3" key="1">
    <citation type="submission" date="2016-10" db="EMBL/GenBank/DDBJ databases">
        <authorList>
            <person name="Varghese N."/>
            <person name="Submissions S."/>
        </authorList>
    </citation>
    <scope>NUCLEOTIDE SEQUENCE [LARGE SCALE GENOMIC DNA]</scope>
    <source>
        <strain evidence="3">IBRC-M 10403</strain>
    </source>
</reference>
<dbReference type="PROSITE" id="PS51318">
    <property type="entry name" value="TAT"/>
    <property type="match status" value="1"/>
</dbReference>
<dbReference type="AlphaFoldDB" id="A0A1G6S700"/>
<feature type="chain" id="PRO_5011557167" description="Secreted protein" evidence="1">
    <location>
        <begin position="37"/>
        <end position="134"/>
    </location>
</feature>
<evidence type="ECO:0008006" key="4">
    <source>
        <dbReference type="Google" id="ProtNLM"/>
    </source>
</evidence>
<protein>
    <recommendedName>
        <fullName evidence="4">Secreted protein</fullName>
    </recommendedName>
</protein>
<organism evidence="2 3">
    <name type="scientific">Actinokineospora iranica</name>
    <dbReference type="NCBI Taxonomy" id="1271860"/>
    <lineage>
        <taxon>Bacteria</taxon>
        <taxon>Bacillati</taxon>
        <taxon>Actinomycetota</taxon>
        <taxon>Actinomycetes</taxon>
        <taxon>Pseudonocardiales</taxon>
        <taxon>Pseudonocardiaceae</taxon>
        <taxon>Actinokineospora</taxon>
    </lineage>
</organism>
<gene>
    <name evidence="2" type="ORF">SAMN05216174_107231</name>
</gene>
<evidence type="ECO:0000313" key="3">
    <source>
        <dbReference type="Proteomes" id="UP000199501"/>
    </source>
</evidence>
<dbReference type="EMBL" id="FMZZ01000007">
    <property type="protein sequence ID" value="SDD11966.1"/>
    <property type="molecule type" value="Genomic_DNA"/>
</dbReference>
<name>A0A1G6S700_9PSEU</name>
<dbReference type="InterPro" id="IPR006311">
    <property type="entry name" value="TAT_signal"/>
</dbReference>
<evidence type="ECO:0000256" key="1">
    <source>
        <dbReference type="SAM" id="SignalP"/>
    </source>
</evidence>
<accession>A0A1G6S700</accession>
<evidence type="ECO:0000313" key="2">
    <source>
        <dbReference type="EMBL" id="SDD11966.1"/>
    </source>
</evidence>
<keyword evidence="3" id="KW-1185">Reference proteome</keyword>
<keyword evidence="1" id="KW-0732">Signal</keyword>